<dbReference type="Proteomes" id="UP000642070">
    <property type="component" value="Unassembled WGS sequence"/>
</dbReference>
<dbReference type="AlphaFoldDB" id="A0A917T4D4"/>
<feature type="transmembrane region" description="Helical" evidence="2">
    <location>
        <begin position="231"/>
        <end position="252"/>
    </location>
</feature>
<comment type="caution">
    <text evidence="3">The sequence shown here is derived from an EMBL/GenBank/DDBJ whole genome shotgun (WGS) entry which is preliminary data.</text>
</comment>
<feature type="compositionally biased region" description="Basic and acidic residues" evidence="1">
    <location>
        <begin position="19"/>
        <end position="40"/>
    </location>
</feature>
<keyword evidence="2" id="KW-1133">Transmembrane helix</keyword>
<feature type="compositionally biased region" description="Pro residues" evidence="1">
    <location>
        <begin position="122"/>
        <end position="131"/>
    </location>
</feature>
<feature type="transmembrane region" description="Helical" evidence="2">
    <location>
        <begin position="206"/>
        <end position="224"/>
    </location>
</feature>
<reference evidence="3" key="1">
    <citation type="journal article" date="2014" name="Int. J. Syst. Evol. Microbiol.">
        <title>Complete genome sequence of Corynebacterium casei LMG S-19264T (=DSM 44701T), isolated from a smear-ripened cheese.</title>
        <authorList>
            <consortium name="US DOE Joint Genome Institute (JGI-PGF)"/>
            <person name="Walter F."/>
            <person name="Albersmeier A."/>
            <person name="Kalinowski J."/>
            <person name="Ruckert C."/>
        </authorList>
    </citation>
    <scope>NUCLEOTIDE SEQUENCE</scope>
    <source>
        <strain evidence="3">JCM 19831</strain>
    </source>
</reference>
<gene>
    <name evidence="3" type="ORF">GCM10007977_009250</name>
</gene>
<keyword evidence="2" id="KW-0812">Transmembrane</keyword>
<keyword evidence="4" id="KW-1185">Reference proteome</keyword>
<evidence type="ECO:0000313" key="4">
    <source>
        <dbReference type="Proteomes" id="UP000642070"/>
    </source>
</evidence>
<feature type="region of interest" description="Disordered" evidence="1">
    <location>
        <begin position="1"/>
        <end position="140"/>
    </location>
</feature>
<sequence length="255" mass="27728">MAIESRKGDAPAVGYPEWDGSRGGRDQQPETGRWDLRQERWIPQQRGPEDDDFGIGPFPARSNGGRPGEGRVLDYDEYRTGERTGQHRTGEWATGDRTGERTGQHRRYPSAVPASTRRRPHLPVPPPPPPSFEDDEDEYEEDEGTNYIGSFLATAGWYLVPILGYAAWALTLSADPRPGCINAFGLPCPAPREEALSNLLDNGPQFAGSLALSIAVAMFLGWATSGWRPMAIGFASAVLGAGVATVLFAVLATQF</sequence>
<dbReference type="EMBL" id="BMPI01000004">
    <property type="protein sequence ID" value="GGM10247.1"/>
    <property type="molecule type" value="Genomic_DNA"/>
</dbReference>
<evidence type="ECO:0000256" key="2">
    <source>
        <dbReference type="SAM" id="Phobius"/>
    </source>
</evidence>
<organism evidence="3 4">
    <name type="scientific">Dactylosporangium sucinum</name>
    <dbReference type="NCBI Taxonomy" id="1424081"/>
    <lineage>
        <taxon>Bacteria</taxon>
        <taxon>Bacillati</taxon>
        <taxon>Actinomycetota</taxon>
        <taxon>Actinomycetes</taxon>
        <taxon>Micromonosporales</taxon>
        <taxon>Micromonosporaceae</taxon>
        <taxon>Dactylosporangium</taxon>
    </lineage>
</organism>
<proteinExistence type="predicted"/>
<protein>
    <submittedName>
        <fullName evidence="3">Uncharacterized protein</fullName>
    </submittedName>
</protein>
<evidence type="ECO:0000313" key="3">
    <source>
        <dbReference type="EMBL" id="GGM10247.1"/>
    </source>
</evidence>
<accession>A0A917T4D4</accession>
<evidence type="ECO:0000256" key="1">
    <source>
        <dbReference type="SAM" id="MobiDB-lite"/>
    </source>
</evidence>
<feature type="compositionally biased region" description="Basic and acidic residues" evidence="1">
    <location>
        <begin position="68"/>
        <end position="90"/>
    </location>
</feature>
<name>A0A917T4D4_9ACTN</name>
<reference evidence="3" key="2">
    <citation type="submission" date="2020-09" db="EMBL/GenBank/DDBJ databases">
        <authorList>
            <person name="Sun Q."/>
            <person name="Ohkuma M."/>
        </authorList>
    </citation>
    <scope>NUCLEOTIDE SEQUENCE</scope>
    <source>
        <strain evidence="3">JCM 19831</strain>
    </source>
</reference>
<keyword evidence="2" id="KW-0472">Membrane</keyword>
<feature type="transmembrane region" description="Helical" evidence="2">
    <location>
        <begin position="147"/>
        <end position="168"/>
    </location>
</feature>